<dbReference type="InterPro" id="IPR043136">
    <property type="entry name" value="B30.2/SPRY_sf"/>
</dbReference>
<evidence type="ECO:0000256" key="9">
    <source>
        <dbReference type="ARBA" id="ARBA00058903"/>
    </source>
</evidence>
<feature type="region of interest" description="Disordered" evidence="11">
    <location>
        <begin position="164"/>
        <end position="188"/>
    </location>
</feature>
<comment type="function">
    <text evidence="9">Involved in neurogenesis. Interacts with other neurogenic proteins in the specification of the neuroblast versus epidermoblast cell fate.</text>
</comment>
<dbReference type="eggNOG" id="KOG4172">
    <property type="taxonomic scope" value="Eukaryota"/>
</dbReference>
<dbReference type="SMART" id="SM00588">
    <property type="entry name" value="NEUZ"/>
    <property type="match status" value="2"/>
</dbReference>
<dbReference type="HOGENOM" id="CLU_013230_0_0_1"/>
<dbReference type="PANTHER" id="PTHR12429:SF6">
    <property type="entry name" value="PROTEIN NEURALIZED"/>
    <property type="match status" value="1"/>
</dbReference>
<dbReference type="VEuPathDB" id="VectorBase:RPRC007349"/>
<sequence length="637" mass="70268">NNLPPLLFHEVHGGNIMISRDGTVARRIESFCKGVAFSDRPVKIAEKIYLKFVGVSNNWSGVLRFGFTNHDPSTMRYCLPKYACPDLTNKPGYWAKALAERLCEKDAVLFYYVTVAGDVHFGVNGEEKGVFFSGVDTRGQLWAMLDIYGNSTAVQFVDPRQNLNNTQRRRHTQQPQGNVGNQQRNSTQIVQHQDEVEQLILPQLAGLTVHQSTPHQHHNQQQPVVAVDAPEDATNFEDLPTPLPLRYQHPSMKFVPLPFHRTRGRNLRLSADRCIASRSETEFCQGYVFTGRPLALGEKIVVQVLATEPLYLGALAMGLTSCDPSTLGPNNLPDDADILLDRPEYWVVSKDVATGPLRGDELAFVITSSGEVQMSKNGGQPVTIMHVDQSLTLWAFFDVYGTTQAIRLLTSALPPVQHQSCGPASRAVVATPQERCCPVTVATAPSAGGGTVLVVNLPPPSQNAAQSNPYPPITHSSPHQPTYSPTYIEGTYPLLLRSNGKLTCKVKTIRFCVKSMSTKRFLAYKKQFFTSSYVFFLVSTLHFGRLLGGTSYSTLDPTADGIREWVETSINNSTLSSGGGPSDCSVCYERPVDSVLYTCGHMCMCFECSVQQWRGKGCGHCPICRAVIKDVIRTFKS</sequence>
<proteinExistence type="predicted"/>
<evidence type="ECO:0000313" key="13">
    <source>
        <dbReference type="Proteomes" id="UP000015103"/>
    </source>
</evidence>
<dbReference type="InterPro" id="IPR037962">
    <property type="entry name" value="Neuralized"/>
</dbReference>
<comment type="subcellular location">
    <subcellularLocation>
        <location evidence="1">Nucleus</location>
    </subcellularLocation>
</comment>
<keyword evidence="8" id="KW-0539">Nucleus</keyword>
<evidence type="ECO:0000256" key="3">
    <source>
        <dbReference type="ARBA" id="ARBA00022723"/>
    </source>
</evidence>
<dbReference type="SUPFAM" id="SSF57850">
    <property type="entry name" value="RING/U-box"/>
    <property type="match status" value="1"/>
</dbReference>
<evidence type="ECO:0000256" key="1">
    <source>
        <dbReference type="ARBA" id="ARBA00004123"/>
    </source>
</evidence>
<evidence type="ECO:0000256" key="6">
    <source>
        <dbReference type="ARBA" id="ARBA00022833"/>
    </source>
</evidence>
<dbReference type="CDD" id="cd16647">
    <property type="entry name" value="mRING-HC-C3HC5_NEU1"/>
    <property type="match status" value="1"/>
</dbReference>
<dbReference type="GO" id="GO:0008270">
    <property type="term" value="F:zinc ion binding"/>
    <property type="evidence" value="ECO:0007669"/>
    <property type="project" value="UniProtKB-KW"/>
</dbReference>
<protein>
    <recommendedName>
        <fullName evidence="10">Protein neuralized</fullName>
    </recommendedName>
</protein>
<evidence type="ECO:0000256" key="10">
    <source>
        <dbReference type="ARBA" id="ARBA00068495"/>
    </source>
</evidence>
<keyword evidence="5" id="KW-0863">Zinc-finger</keyword>
<dbReference type="EMBL" id="ACPB03013963">
    <property type="status" value="NOT_ANNOTATED_CDS"/>
    <property type="molecule type" value="Genomic_DNA"/>
</dbReference>
<dbReference type="InterPro" id="IPR013083">
    <property type="entry name" value="Znf_RING/FYVE/PHD"/>
</dbReference>
<dbReference type="eggNOG" id="KOG4625">
    <property type="taxonomic scope" value="Eukaryota"/>
</dbReference>
<dbReference type="AlphaFoldDB" id="T1HTH9"/>
<name>T1HTH9_RHOPR</name>
<dbReference type="Pfam" id="PF07177">
    <property type="entry name" value="Neuralized"/>
    <property type="match status" value="2"/>
</dbReference>
<keyword evidence="3" id="KW-0479">Metal-binding</keyword>
<dbReference type="PROSITE" id="PS50089">
    <property type="entry name" value="ZF_RING_2"/>
    <property type="match status" value="1"/>
</dbReference>
<dbReference type="PROSITE" id="PS51065">
    <property type="entry name" value="NHR"/>
    <property type="match status" value="2"/>
</dbReference>
<dbReference type="EnsemblMetazoa" id="RPRC007349-RA">
    <property type="protein sequence ID" value="RPRC007349-PA"/>
    <property type="gene ID" value="RPRC007349"/>
</dbReference>
<evidence type="ECO:0000256" key="7">
    <source>
        <dbReference type="ARBA" id="ARBA00023125"/>
    </source>
</evidence>
<dbReference type="STRING" id="13249.T1HTH9"/>
<dbReference type="FunFam" id="2.60.120.920:FF:000005">
    <property type="entry name" value="Putative E3 ubiquitin-protein ligase NEURL1B"/>
    <property type="match status" value="2"/>
</dbReference>
<dbReference type="PANTHER" id="PTHR12429">
    <property type="entry name" value="NEURALIZED"/>
    <property type="match status" value="1"/>
</dbReference>
<keyword evidence="7" id="KW-0238">DNA-binding</keyword>
<evidence type="ECO:0000256" key="11">
    <source>
        <dbReference type="SAM" id="MobiDB-lite"/>
    </source>
</evidence>
<accession>T1HTH9</accession>
<dbReference type="InParanoid" id="T1HTH9"/>
<dbReference type="FunCoup" id="T1HTH9">
    <property type="interactions" value="471"/>
</dbReference>
<evidence type="ECO:0000313" key="12">
    <source>
        <dbReference type="EnsemblMetazoa" id="RPRC007349-PA"/>
    </source>
</evidence>
<feature type="compositionally biased region" description="Polar residues" evidence="11">
    <location>
        <begin position="173"/>
        <end position="188"/>
    </location>
</feature>
<keyword evidence="13" id="KW-1185">Reference proteome</keyword>
<dbReference type="Gene3D" id="2.60.120.920">
    <property type="match status" value="2"/>
</dbReference>
<dbReference type="Gene3D" id="3.30.40.10">
    <property type="entry name" value="Zinc/RING finger domain, C3HC4 (zinc finger)"/>
    <property type="match status" value="1"/>
</dbReference>
<dbReference type="InterPro" id="IPR001841">
    <property type="entry name" value="Znf_RING"/>
</dbReference>
<dbReference type="Pfam" id="PF13920">
    <property type="entry name" value="zf-C3HC4_3"/>
    <property type="match status" value="1"/>
</dbReference>
<dbReference type="Proteomes" id="UP000015103">
    <property type="component" value="Unassembled WGS sequence"/>
</dbReference>
<evidence type="ECO:0000256" key="2">
    <source>
        <dbReference type="ARBA" id="ARBA00022473"/>
    </source>
</evidence>
<dbReference type="InterPro" id="IPR006573">
    <property type="entry name" value="NHR_dom"/>
</dbReference>
<reference evidence="12" key="1">
    <citation type="submission" date="2015-05" db="UniProtKB">
        <authorList>
            <consortium name="EnsemblMetazoa"/>
        </authorList>
    </citation>
    <scope>IDENTIFICATION</scope>
</reference>
<dbReference type="GO" id="GO:0005634">
    <property type="term" value="C:nucleus"/>
    <property type="evidence" value="ECO:0007669"/>
    <property type="project" value="UniProtKB-SubCell"/>
</dbReference>
<keyword evidence="6" id="KW-0862">Zinc</keyword>
<evidence type="ECO:0000256" key="5">
    <source>
        <dbReference type="ARBA" id="ARBA00022771"/>
    </source>
</evidence>
<dbReference type="FunFam" id="3.30.40.10:FF:000441">
    <property type="entry name" value="Neuralized, isoform B"/>
    <property type="match status" value="1"/>
</dbReference>
<keyword evidence="4" id="KW-0677">Repeat</keyword>
<dbReference type="OMA" id="DAVLYMC"/>
<organism evidence="12 13">
    <name type="scientific">Rhodnius prolixus</name>
    <name type="common">Triatomid bug</name>
    <dbReference type="NCBI Taxonomy" id="13249"/>
    <lineage>
        <taxon>Eukaryota</taxon>
        <taxon>Metazoa</taxon>
        <taxon>Ecdysozoa</taxon>
        <taxon>Arthropoda</taxon>
        <taxon>Hexapoda</taxon>
        <taxon>Insecta</taxon>
        <taxon>Pterygota</taxon>
        <taxon>Neoptera</taxon>
        <taxon>Paraneoptera</taxon>
        <taxon>Hemiptera</taxon>
        <taxon>Heteroptera</taxon>
        <taxon>Panheteroptera</taxon>
        <taxon>Cimicomorpha</taxon>
        <taxon>Reduviidae</taxon>
        <taxon>Triatominae</taxon>
        <taxon>Rhodnius</taxon>
    </lineage>
</organism>
<dbReference type="GO" id="GO:0061630">
    <property type="term" value="F:ubiquitin protein ligase activity"/>
    <property type="evidence" value="ECO:0007669"/>
    <property type="project" value="TreeGrafter"/>
</dbReference>
<keyword evidence="2" id="KW-0217">Developmental protein</keyword>
<evidence type="ECO:0000256" key="4">
    <source>
        <dbReference type="ARBA" id="ARBA00022737"/>
    </source>
</evidence>
<evidence type="ECO:0000256" key="8">
    <source>
        <dbReference type="ARBA" id="ARBA00023242"/>
    </source>
</evidence>
<dbReference type="GO" id="GO:0003677">
    <property type="term" value="F:DNA binding"/>
    <property type="evidence" value="ECO:0007669"/>
    <property type="project" value="UniProtKB-KW"/>
</dbReference>